<accession>A0ABS1K9A0</accession>
<comment type="caution">
    <text evidence="1">The sequence shown here is derived from an EMBL/GenBank/DDBJ whole genome shotgun (WGS) entry which is preliminary data.</text>
</comment>
<evidence type="ECO:0000313" key="2">
    <source>
        <dbReference type="Proteomes" id="UP000603728"/>
    </source>
</evidence>
<sequence length="59" mass="6380">MRKLEKMSLVNIEGKLSRKEMKNVMAGSNGYMCCIGSNCSACRVGQGTPYCQQGVLTAC</sequence>
<proteinExistence type="predicted"/>
<keyword evidence="2" id="KW-1185">Reference proteome</keyword>
<organism evidence="1 2">
    <name type="scientific">Flavobacterium tagetis</name>
    <dbReference type="NCBI Taxonomy" id="2801336"/>
    <lineage>
        <taxon>Bacteria</taxon>
        <taxon>Pseudomonadati</taxon>
        <taxon>Bacteroidota</taxon>
        <taxon>Flavobacteriia</taxon>
        <taxon>Flavobacteriales</taxon>
        <taxon>Flavobacteriaceae</taxon>
        <taxon>Flavobacterium</taxon>
    </lineage>
</organism>
<gene>
    <name evidence="1" type="ORF">JI750_04130</name>
</gene>
<dbReference type="RefSeq" id="WP_201999084.1">
    <property type="nucleotide sequence ID" value="NZ_JAERSF010000001.1"/>
</dbReference>
<reference evidence="1 2" key="1">
    <citation type="submission" date="2021-01" db="EMBL/GenBank/DDBJ databases">
        <title>Genome seq and assembly of Flavobacterium sp. GN10.</title>
        <authorList>
            <person name="Chhetri G."/>
        </authorList>
    </citation>
    <scope>NUCLEOTIDE SEQUENCE [LARGE SCALE GENOMIC DNA]</scope>
    <source>
        <strain evidence="1 2">GN10</strain>
    </source>
</reference>
<dbReference type="EMBL" id="JAERSF010000001">
    <property type="protein sequence ID" value="MBL0736060.1"/>
    <property type="molecule type" value="Genomic_DNA"/>
</dbReference>
<dbReference type="Proteomes" id="UP000603728">
    <property type="component" value="Unassembled WGS sequence"/>
</dbReference>
<evidence type="ECO:0000313" key="1">
    <source>
        <dbReference type="EMBL" id="MBL0736060.1"/>
    </source>
</evidence>
<name>A0ABS1K9A0_9FLAO</name>
<protein>
    <recommendedName>
        <fullName evidence="3">Natural product</fullName>
    </recommendedName>
</protein>
<evidence type="ECO:0008006" key="3">
    <source>
        <dbReference type="Google" id="ProtNLM"/>
    </source>
</evidence>